<accession>A0ABW0KII1</accession>
<sequence>MKLTKGLAGLLSISLISFMAACSSAGGSGNSGNTDKPAVASGEDKSKTSNDKAVSELVFFGVDIDVDKEGKYWKSFEDENKVKIKVVTTKSDKFMETFMASHNAKQTIDILRLNGQDVRFMSTAGMIKDITDQVSPYKDRFNTAALSPFSFGGKIFGVPTGSMSTSAIFYNKKILDANGLKPPTSLQDLEALNAALKQKGLSTFAFMGKDIYMWPMWFFQTFAQASGNKSVERTMDTLRGKAKFTDADYVAAMKALQQIGKSGSYIPGVNGVDATAAKAIFSTGKAAMFYGGSWESAGFIKSAKDSGGKIDLAVAKFPLISDQAGIKAESTGGSGAALAISSTIDPNKEALAKKFLDYWTSDKLQQQMLNDNNGVFAVNVNVKSNSTDPVIDDLTKNYLKDTVTFLDWYWPPEITKAFQQNIQAVVGGQKEPEAAMQEIQKTFDDLVAKGYNFDKKE</sequence>
<evidence type="ECO:0000256" key="4">
    <source>
        <dbReference type="SAM" id="MobiDB-lite"/>
    </source>
</evidence>
<evidence type="ECO:0000256" key="5">
    <source>
        <dbReference type="SAM" id="SignalP"/>
    </source>
</evidence>
<feature type="chain" id="PRO_5045338353" evidence="5">
    <location>
        <begin position="26"/>
        <end position="457"/>
    </location>
</feature>
<protein>
    <submittedName>
        <fullName evidence="6">Extracellular solute-binding protein</fullName>
    </submittedName>
</protein>
<dbReference type="Proteomes" id="UP001596044">
    <property type="component" value="Unassembled WGS sequence"/>
</dbReference>
<dbReference type="PROSITE" id="PS51257">
    <property type="entry name" value="PROKAR_LIPOPROTEIN"/>
    <property type="match status" value="1"/>
</dbReference>
<keyword evidence="2" id="KW-0813">Transport</keyword>
<keyword evidence="3 5" id="KW-0732">Signal</keyword>
<dbReference type="EMBL" id="JBHSMJ010000051">
    <property type="protein sequence ID" value="MFC5452431.1"/>
    <property type="molecule type" value="Genomic_DNA"/>
</dbReference>
<keyword evidence="7" id="KW-1185">Reference proteome</keyword>
<evidence type="ECO:0000256" key="3">
    <source>
        <dbReference type="ARBA" id="ARBA00022729"/>
    </source>
</evidence>
<dbReference type="InterPro" id="IPR006059">
    <property type="entry name" value="SBP"/>
</dbReference>
<dbReference type="PANTHER" id="PTHR30061:SF50">
    <property type="entry name" value="MALTOSE_MALTODEXTRIN-BINDING PERIPLASMIC PROTEIN"/>
    <property type="match status" value="1"/>
</dbReference>
<dbReference type="PANTHER" id="PTHR30061">
    <property type="entry name" value="MALTOSE-BINDING PERIPLASMIC PROTEIN"/>
    <property type="match status" value="1"/>
</dbReference>
<reference evidence="7" key="1">
    <citation type="journal article" date="2019" name="Int. J. Syst. Evol. Microbiol.">
        <title>The Global Catalogue of Microorganisms (GCM) 10K type strain sequencing project: providing services to taxonomists for standard genome sequencing and annotation.</title>
        <authorList>
            <consortium name="The Broad Institute Genomics Platform"/>
            <consortium name="The Broad Institute Genome Sequencing Center for Infectious Disease"/>
            <person name="Wu L."/>
            <person name="Ma J."/>
        </authorList>
    </citation>
    <scope>NUCLEOTIDE SEQUENCE [LARGE SCALE GENOMIC DNA]</scope>
    <source>
        <strain evidence="7">KACC 11904</strain>
    </source>
</reference>
<feature type="signal peptide" evidence="5">
    <location>
        <begin position="1"/>
        <end position="25"/>
    </location>
</feature>
<proteinExistence type="inferred from homology"/>
<feature type="region of interest" description="Disordered" evidence="4">
    <location>
        <begin position="26"/>
        <end position="47"/>
    </location>
</feature>
<evidence type="ECO:0000256" key="1">
    <source>
        <dbReference type="ARBA" id="ARBA00008520"/>
    </source>
</evidence>
<evidence type="ECO:0000313" key="6">
    <source>
        <dbReference type="EMBL" id="MFC5452431.1"/>
    </source>
</evidence>
<evidence type="ECO:0000313" key="7">
    <source>
        <dbReference type="Proteomes" id="UP001596044"/>
    </source>
</evidence>
<name>A0ABW0KII1_9BACL</name>
<comment type="similarity">
    <text evidence="1">Belongs to the bacterial solute-binding protein 1 family.</text>
</comment>
<dbReference type="SUPFAM" id="SSF53850">
    <property type="entry name" value="Periplasmic binding protein-like II"/>
    <property type="match status" value="1"/>
</dbReference>
<dbReference type="Gene3D" id="3.40.190.10">
    <property type="entry name" value="Periplasmic binding protein-like II"/>
    <property type="match status" value="2"/>
</dbReference>
<gene>
    <name evidence="6" type="ORF">ACFPOG_29935</name>
</gene>
<organism evidence="6 7">
    <name type="scientific">Paenibacillus aestuarii</name>
    <dbReference type="NCBI Taxonomy" id="516965"/>
    <lineage>
        <taxon>Bacteria</taxon>
        <taxon>Bacillati</taxon>
        <taxon>Bacillota</taxon>
        <taxon>Bacilli</taxon>
        <taxon>Bacillales</taxon>
        <taxon>Paenibacillaceae</taxon>
        <taxon>Paenibacillus</taxon>
    </lineage>
</organism>
<comment type="caution">
    <text evidence="6">The sequence shown here is derived from an EMBL/GenBank/DDBJ whole genome shotgun (WGS) entry which is preliminary data.</text>
</comment>
<evidence type="ECO:0000256" key="2">
    <source>
        <dbReference type="ARBA" id="ARBA00022448"/>
    </source>
</evidence>
<dbReference type="RefSeq" id="WP_270880732.1">
    <property type="nucleotide sequence ID" value="NZ_JAQFVF010000036.1"/>
</dbReference>
<dbReference type="Pfam" id="PF13416">
    <property type="entry name" value="SBP_bac_8"/>
    <property type="match status" value="1"/>
</dbReference>